<evidence type="ECO:0000256" key="1">
    <source>
        <dbReference type="SAM" id="SignalP"/>
    </source>
</evidence>
<dbReference type="AlphaFoldDB" id="A0A4R0NEP3"/>
<dbReference type="Proteomes" id="UP000293347">
    <property type="component" value="Unassembled WGS sequence"/>
</dbReference>
<dbReference type="InterPro" id="IPR001763">
    <property type="entry name" value="Rhodanese-like_dom"/>
</dbReference>
<dbReference type="InterPro" id="IPR036873">
    <property type="entry name" value="Rhodanese-like_dom_sf"/>
</dbReference>
<dbReference type="SUPFAM" id="SSF52821">
    <property type="entry name" value="Rhodanese/Cell cycle control phosphatase"/>
    <property type="match status" value="1"/>
</dbReference>
<dbReference type="RefSeq" id="WP_131597351.1">
    <property type="nucleotide sequence ID" value="NZ_SJSL01000006.1"/>
</dbReference>
<protein>
    <submittedName>
        <fullName evidence="3">Rhodanese-like domain-containing protein</fullName>
    </submittedName>
</protein>
<proteinExistence type="predicted"/>
<dbReference type="PROSITE" id="PS50206">
    <property type="entry name" value="RHODANESE_3"/>
    <property type="match status" value="1"/>
</dbReference>
<keyword evidence="1" id="KW-0732">Signal</keyword>
<accession>A0A4R0NEP3</accession>
<keyword evidence="4" id="KW-1185">Reference proteome</keyword>
<feature type="domain" description="Rhodanese" evidence="2">
    <location>
        <begin position="72"/>
        <end position="155"/>
    </location>
</feature>
<reference evidence="3 4" key="1">
    <citation type="submission" date="2019-02" db="EMBL/GenBank/DDBJ databases">
        <title>Pedobacter sp. RP-1-14 sp. nov., isolated from Arctic soil.</title>
        <authorList>
            <person name="Dahal R.H."/>
        </authorList>
    </citation>
    <scope>NUCLEOTIDE SEQUENCE [LARGE SCALE GENOMIC DNA]</scope>
    <source>
        <strain evidence="3 4">RP-1-14</strain>
    </source>
</reference>
<feature type="chain" id="PRO_5020791729" evidence="1">
    <location>
        <begin position="25"/>
        <end position="156"/>
    </location>
</feature>
<dbReference type="EMBL" id="SJSL01000006">
    <property type="protein sequence ID" value="TCC98920.1"/>
    <property type="molecule type" value="Genomic_DNA"/>
</dbReference>
<evidence type="ECO:0000313" key="3">
    <source>
        <dbReference type="EMBL" id="TCC98920.1"/>
    </source>
</evidence>
<sequence>MKKITLPALLCLFMVTAGISNAFAQISPIQSNPLGLKDPWVKTHLIEPAELADAIKAKKAPVIFNIGSVQDIKGAVHVGAGNKAENIENLKKTAAALPKGTKIVIYCGCCPFAKCPNIRPAFNALRIAGLKNVKLLNLTDNLNTNWTSKGYPLEAE</sequence>
<feature type="signal peptide" evidence="1">
    <location>
        <begin position="1"/>
        <end position="24"/>
    </location>
</feature>
<organism evidence="3 4">
    <name type="scientific">Pedobacter psychroterrae</name>
    <dbReference type="NCBI Taxonomy" id="2530453"/>
    <lineage>
        <taxon>Bacteria</taxon>
        <taxon>Pseudomonadati</taxon>
        <taxon>Bacteroidota</taxon>
        <taxon>Sphingobacteriia</taxon>
        <taxon>Sphingobacteriales</taxon>
        <taxon>Sphingobacteriaceae</taxon>
        <taxon>Pedobacter</taxon>
    </lineage>
</organism>
<dbReference type="OrthoDB" id="760650at2"/>
<evidence type="ECO:0000259" key="2">
    <source>
        <dbReference type="PROSITE" id="PS50206"/>
    </source>
</evidence>
<evidence type="ECO:0000313" key="4">
    <source>
        <dbReference type="Proteomes" id="UP000293347"/>
    </source>
</evidence>
<gene>
    <name evidence="3" type="ORF">EZ437_17410</name>
</gene>
<dbReference type="Gene3D" id="3.40.250.10">
    <property type="entry name" value="Rhodanese-like domain"/>
    <property type="match status" value="1"/>
</dbReference>
<comment type="caution">
    <text evidence="3">The sequence shown here is derived from an EMBL/GenBank/DDBJ whole genome shotgun (WGS) entry which is preliminary data.</text>
</comment>
<name>A0A4R0NEP3_9SPHI</name>